<evidence type="ECO:0000256" key="1">
    <source>
        <dbReference type="SAM" id="MobiDB-lite"/>
    </source>
</evidence>
<keyword evidence="3" id="KW-1185">Reference proteome</keyword>
<reference evidence="2" key="2">
    <citation type="submission" date="2022-01" db="EMBL/GenBank/DDBJ databases">
        <authorList>
            <person name="Yamashiro T."/>
            <person name="Shiraishi A."/>
            <person name="Satake H."/>
            <person name="Nakayama K."/>
        </authorList>
    </citation>
    <scope>NUCLEOTIDE SEQUENCE</scope>
</reference>
<name>A0ABQ5BW52_9ASTR</name>
<gene>
    <name evidence="2" type="ORF">Tco_0876842</name>
</gene>
<accession>A0ABQ5BW52</accession>
<feature type="region of interest" description="Disordered" evidence="1">
    <location>
        <begin position="262"/>
        <end position="286"/>
    </location>
</feature>
<evidence type="ECO:0000313" key="3">
    <source>
        <dbReference type="Proteomes" id="UP001151760"/>
    </source>
</evidence>
<feature type="compositionally biased region" description="Basic and acidic residues" evidence="1">
    <location>
        <begin position="266"/>
        <end position="286"/>
    </location>
</feature>
<comment type="caution">
    <text evidence="2">The sequence shown here is derived from an EMBL/GenBank/DDBJ whole genome shotgun (WGS) entry which is preliminary data.</text>
</comment>
<dbReference type="EMBL" id="BQNB010013614">
    <property type="protein sequence ID" value="GJT18136.1"/>
    <property type="molecule type" value="Genomic_DNA"/>
</dbReference>
<dbReference type="Proteomes" id="UP001151760">
    <property type="component" value="Unassembled WGS sequence"/>
</dbReference>
<evidence type="ECO:0000313" key="2">
    <source>
        <dbReference type="EMBL" id="GJT18136.1"/>
    </source>
</evidence>
<protein>
    <submittedName>
        <fullName evidence="2">Uncharacterized protein</fullName>
    </submittedName>
</protein>
<sequence>MAIPPRYQRHQYLRSEGLGYTDADIINFKERLGRIYGKEIHRVQVFNFGGLTYLMVEGLSGRMLMEHRDAQGHRDFLGTAPSYTWITDLMLRLCHMLIACNIAGRSQAPKKVTMADLFYLRGVDVGSFNIPYLLARYLRLFTSGRKHGVMISGGARRYLGLVALGPERRQVAAAGALEVAEGAPDVDESDHAVSVLVQAPQPPASGHISPEKKSMKLVKYQPSGILLIIEYLVKISKKARILELKQRHLKILTLISYTPKGYQSQKEQKPTRNEETSTRERFEANIESRIKTVVEKSQESKEKDKVK</sequence>
<reference evidence="2" key="1">
    <citation type="journal article" date="2022" name="Int. J. Mol. Sci.">
        <title>Draft Genome of Tanacetum Coccineum: Genomic Comparison of Closely Related Tanacetum-Family Plants.</title>
        <authorList>
            <person name="Yamashiro T."/>
            <person name="Shiraishi A."/>
            <person name="Nakayama K."/>
            <person name="Satake H."/>
        </authorList>
    </citation>
    <scope>NUCLEOTIDE SEQUENCE</scope>
</reference>
<proteinExistence type="predicted"/>
<organism evidence="2 3">
    <name type="scientific">Tanacetum coccineum</name>
    <dbReference type="NCBI Taxonomy" id="301880"/>
    <lineage>
        <taxon>Eukaryota</taxon>
        <taxon>Viridiplantae</taxon>
        <taxon>Streptophyta</taxon>
        <taxon>Embryophyta</taxon>
        <taxon>Tracheophyta</taxon>
        <taxon>Spermatophyta</taxon>
        <taxon>Magnoliopsida</taxon>
        <taxon>eudicotyledons</taxon>
        <taxon>Gunneridae</taxon>
        <taxon>Pentapetalae</taxon>
        <taxon>asterids</taxon>
        <taxon>campanulids</taxon>
        <taxon>Asterales</taxon>
        <taxon>Asteraceae</taxon>
        <taxon>Asteroideae</taxon>
        <taxon>Anthemideae</taxon>
        <taxon>Anthemidinae</taxon>
        <taxon>Tanacetum</taxon>
    </lineage>
</organism>